<feature type="domain" description="Protein kinase" evidence="1">
    <location>
        <begin position="1"/>
        <end position="94"/>
    </location>
</feature>
<protein>
    <recommendedName>
        <fullName evidence="1">Protein kinase domain-containing protein</fullName>
    </recommendedName>
</protein>
<dbReference type="InterPro" id="IPR000719">
    <property type="entry name" value="Prot_kinase_dom"/>
</dbReference>
<dbReference type="KEGG" id="ptrr:90955487"/>
<dbReference type="EMBL" id="NQIK02000002">
    <property type="protein sequence ID" value="KAF7574582.1"/>
    <property type="molecule type" value="Genomic_DNA"/>
</dbReference>
<dbReference type="RefSeq" id="XP_065964201.1">
    <property type="nucleotide sequence ID" value="XM_066105574.1"/>
</dbReference>
<dbReference type="AlphaFoldDB" id="A0A834VUK1"/>
<sequence length="94" mass="10754">MPEYLVWPSMYLTDVYLLQQQIKIIDFGESFLHNDVPETLHTPAVVRAPEVIFGDKLDYRVDLWNMGCMISLNPGASQAANEDQAHPYNRSTNL</sequence>
<dbReference type="GeneID" id="90955487"/>
<dbReference type="Gene3D" id="1.10.510.10">
    <property type="entry name" value="Transferase(Phosphotransferase) domain 1"/>
    <property type="match status" value="1"/>
</dbReference>
<evidence type="ECO:0000313" key="3">
    <source>
        <dbReference type="Proteomes" id="UP000245464"/>
    </source>
</evidence>
<organism evidence="2 3">
    <name type="scientific">Pyrenophora tritici-repentis</name>
    <dbReference type="NCBI Taxonomy" id="45151"/>
    <lineage>
        <taxon>Eukaryota</taxon>
        <taxon>Fungi</taxon>
        <taxon>Dikarya</taxon>
        <taxon>Ascomycota</taxon>
        <taxon>Pezizomycotina</taxon>
        <taxon>Dothideomycetes</taxon>
        <taxon>Pleosporomycetidae</taxon>
        <taxon>Pleosporales</taxon>
        <taxon>Pleosporineae</taxon>
        <taxon>Pleosporaceae</taxon>
        <taxon>Pyrenophora</taxon>
    </lineage>
</organism>
<evidence type="ECO:0000313" key="2">
    <source>
        <dbReference type="EMBL" id="KAF7574582.1"/>
    </source>
</evidence>
<proteinExistence type="predicted"/>
<accession>A0A834VUK1</accession>
<gene>
    <name evidence="2" type="ORF">PtrM4_062050</name>
</gene>
<dbReference type="GO" id="GO:0004672">
    <property type="term" value="F:protein kinase activity"/>
    <property type="evidence" value="ECO:0007669"/>
    <property type="project" value="InterPro"/>
</dbReference>
<dbReference type="PROSITE" id="PS50011">
    <property type="entry name" value="PROTEIN_KINASE_DOM"/>
    <property type="match status" value="1"/>
</dbReference>
<dbReference type="InterPro" id="IPR011009">
    <property type="entry name" value="Kinase-like_dom_sf"/>
</dbReference>
<dbReference type="GO" id="GO:0005524">
    <property type="term" value="F:ATP binding"/>
    <property type="evidence" value="ECO:0007669"/>
    <property type="project" value="InterPro"/>
</dbReference>
<dbReference type="SUPFAM" id="SSF56112">
    <property type="entry name" value="Protein kinase-like (PK-like)"/>
    <property type="match status" value="1"/>
</dbReference>
<comment type="caution">
    <text evidence="2">The sequence shown here is derived from an EMBL/GenBank/DDBJ whole genome shotgun (WGS) entry which is preliminary data.</text>
</comment>
<evidence type="ECO:0000259" key="1">
    <source>
        <dbReference type="PROSITE" id="PS50011"/>
    </source>
</evidence>
<dbReference type="Proteomes" id="UP000245464">
    <property type="component" value="Chromosome 2"/>
</dbReference>
<name>A0A834VUK1_9PLEO</name>
<reference evidence="2 3" key="1">
    <citation type="journal article" date="2018" name="BMC Genomics">
        <title>Comparative genomics of the wheat fungal pathogen Pyrenophora tritici-repentis reveals chromosomal variations and genome plasticity.</title>
        <authorList>
            <person name="Moolhuijzen P."/>
            <person name="See P.T."/>
            <person name="Hane J.K."/>
            <person name="Shi G."/>
            <person name="Liu Z."/>
            <person name="Oliver R.P."/>
            <person name="Moffat C.S."/>
        </authorList>
    </citation>
    <scope>NUCLEOTIDE SEQUENCE [LARGE SCALE GENOMIC DNA]</scope>
    <source>
        <strain evidence="2">M4</strain>
    </source>
</reference>